<dbReference type="Pfam" id="PF08282">
    <property type="entry name" value="Hydrolase_3"/>
    <property type="match status" value="1"/>
</dbReference>
<gene>
    <name evidence="1" type="ORF">NCTC10135_01201</name>
</gene>
<protein>
    <submittedName>
        <fullName evidence="1">Phosphoglycolate phosphatase</fullName>
    </submittedName>
</protein>
<dbReference type="Proteomes" id="UP000259864">
    <property type="component" value="Chromosome 1"/>
</dbReference>
<dbReference type="Gene3D" id="3.40.50.1000">
    <property type="entry name" value="HAD superfamily/HAD-like"/>
    <property type="match status" value="1"/>
</dbReference>
<dbReference type="KEGG" id="mala:NCTC10135_01201"/>
<dbReference type="AlphaFoldDB" id="A0A3B0P333"/>
<evidence type="ECO:0000313" key="1">
    <source>
        <dbReference type="EMBL" id="SYV90677.1"/>
    </source>
</evidence>
<dbReference type="EMBL" id="LS991949">
    <property type="protein sequence ID" value="SYV90677.1"/>
    <property type="molecule type" value="Genomic_DNA"/>
</dbReference>
<sequence>MMRYYNIDIDDTIVMGDSYNDLSMYDIGNVGVCPANAENAIKNVSTVIMEQTNKEGAVGYFIDAFLNDPDKYIELAKEKRRKNKKSLKTVGADNFYTK</sequence>
<organism evidence="1 2">
    <name type="scientific">Metamycoplasma alkalescens</name>
    <dbReference type="NCBI Taxonomy" id="45363"/>
    <lineage>
        <taxon>Bacteria</taxon>
        <taxon>Bacillati</taxon>
        <taxon>Mycoplasmatota</taxon>
        <taxon>Mycoplasmoidales</taxon>
        <taxon>Metamycoplasmataceae</taxon>
        <taxon>Metamycoplasma</taxon>
    </lineage>
</organism>
<dbReference type="SUPFAM" id="SSF56784">
    <property type="entry name" value="HAD-like"/>
    <property type="match status" value="1"/>
</dbReference>
<accession>A0A3B0P333</accession>
<dbReference type="InterPro" id="IPR023214">
    <property type="entry name" value="HAD_sf"/>
</dbReference>
<reference evidence="2" key="1">
    <citation type="submission" date="2018-06" db="EMBL/GenBank/DDBJ databases">
        <authorList>
            <consortium name="Pathogen Informatics"/>
        </authorList>
    </citation>
    <scope>NUCLEOTIDE SEQUENCE [LARGE SCALE GENOMIC DNA]</scope>
    <source>
        <strain evidence="2">NCTC10135</strain>
    </source>
</reference>
<proteinExistence type="predicted"/>
<name>A0A3B0P333_9BACT</name>
<evidence type="ECO:0000313" key="2">
    <source>
        <dbReference type="Proteomes" id="UP000259864"/>
    </source>
</evidence>
<dbReference type="InterPro" id="IPR036412">
    <property type="entry name" value="HAD-like_sf"/>
</dbReference>